<dbReference type="AlphaFoldDB" id="A0AAV5TYK7"/>
<dbReference type="SUPFAM" id="SSF49599">
    <property type="entry name" value="TRAF domain-like"/>
    <property type="match status" value="1"/>
</dbReference>
<dbReference type="PROSITE" id="PS50144">
    <property type="entry name" value="MATH"/>
    <property type="match status" value="1"/>
</dbReference>
<organism evidence="2 3">
    <name type="scientific">Pristionchus entomophagus</name>
    <dbReference type="NCBI Taxonomy" id="358040"/>
    <lineage>
        <taxon>Eukaryota</taxon>
        <taxon>Metazoa</taxon>
        <taxon>Ecdysozoa</taxon>
        <taxon>Nematoda</taxon>
        <taxon>Chromadorea</taxon>
        <taxon>Rhabditida</taxon>
        <taxon>Rhabditina</taxon>
        <taxon>Diplogasteromorpha</taxon>
        <taxon>Diplogasteroidea</taxon>
        <taxon>Neodiplogasteridae</taxon>
        <taxon>Pristionchus</taxon>
    </lineage>
</organism>
<evidence type="ECO:0000313" key="3">
    <source>
        <dbReference type="Proteomes" id="UP001432027"/>
    </source>
</evidence>
<dbReference type="Pfam" id="PF22486">
    <property type="entry name" value="MATH_2"/>
    <property type="match status" value="1"/>
</dbReference>
<reference evidence="2" key="1">
    <citation type="submission" date="2023-10" db="EMBL/GenBank/DDBJ databases">
        <title>Genome assembly of Pristionchus species.</title>
        <authorList>
            <person name="Yoshida K."/>
            <person name="Sommer R.J."/>
        </authorList>
    </citation>
    <scope>NUCLEOTIDE SEQUENCE</scope>
    <source>
        <strain evidence="2">RS0144</strain>
    </source>
</reference>
<evidence type="ECO:0000259" key="1">
    <source>
        <dbReference type="PROSITE" id="PS50144"/>
    </source>
</evidence>
<sequence length="129" mass="14729">FQTSEMILVKFTGISKLTAAHVFSQWSELAGLNWSVFTLFCFKILLRGVRSNSFNESCSAFVNYQLISQKKESIVYRNNAKKAVEYTQIDSTWGYNQFISFKDLIDEEKGYLKDDSIIVSAVIKAFPNA</sequence>
<accession>A0AAV5TYK7</accession>
<dbReference type="InterPro" id="IPR002083">
    <property type="entry name" value="MATH/TRAF_dom"/>
</dbReference>
<evidence type="ECO:0000313" key="2">
    <source>
        <dbReference type="EMBL" id="GMS99605.1"/>
    </source>
</evidence>
<dbReference type="InterPro" id="IPR008974">
    <property type="entry name" value="TRAF-like"/>
</dbReference>
<keyword evidence="3" id="KW-1185">Reference proteome</keyword>
<dbReference type="Proteomes" id="UP001432027">
    <property type="component" value="Unassembled WGS sequence"/>
</dbReference>
<gene>
    <name evidence="2" type="ORF">PENTCL1PPCAC_21780</name>
</gene>
<feature type="domain" description="MATH" evidence="1">
    <location>
        <begin position="4"/>
        <end position="123"/>
    </location>
</feature>
<comment type="caution">
    <text evidence="2">The sequence shown here is derived from an EMBL/GenBank/DDBJ whole genome shotgun (WGS) entry which is preliminary data.</text>
</comment>
<name>A0AAV5TYK7_9BILA</name>
<dbReference type="EMBL" id="BTSX01000005">
    <property type="protein sequence ID" value="GMS99605.1"/>
    <property type="molecule type" value="Genomic_DNA"/>
</dbReference>
<protein>
    <recommendedName>
        <fullName evidence="1">MATH domain-containing protein</fullName>
    </recommendedName>
</protein>
<proteinExistence type="predicted"/>
<feature type="non-terminal residue" evidence="2">
    <location>
        <position position="1"/>
    </location>
</feature>
<feature type="non-terminal residue" evidence="2">
    <location>
        <position position="129"/>
    </location>
</feature>
<dbReference type="Gene3D" id="2.60.210.10">
    <property type="entry name" value="Apoptosis, Tumor Necrosis Factor Receptor Associated Protein 2, Chain A"/>
    <property type="match status" value="1"/>
</dbReference>